<dbReference type="RefSeq" id="WP_382431652.1">
    <property type="nucleotide sequence ID" value="NZ_JBHSHJ010000004.1"/>
</dbReference>
<name>A0ABV9QDH8_9BURK</name>
<keyword evidence="4" id="KW-1185">Reference proteome</keyword>
<accession>A0ABV9QDH8</accession>
<dbReference type="InterPro" id="IPR008023">
    <property type="entry name" value="DUF748"/>
</dbReference>
<gene>
    <name evidence="3" type="ORF">ACFO6X_07630</name>
</gene>
<sequence>MQISSLRHKSWVRWGLVVLAGWMVLWLLGWLVLPSVLRSLGEKMGTERLGRTVQIGQIDFRPWSLELTVRDIQIAGTASDRPLLQVQRFYLDAQWQSLWYLAPVLDALEVDAPVLHLTQQAPGRYDIDDIMARLEAARQQEPDHSEPMVFALYNIVLRGGEVHFQDQTVGSTHALRHLQLQLPLLSNLPTEREIKVQPHLAFELNGSPFSSSAEATPFAQQRQADIRLHWSGLDLKPYLGYLPASLPVRLQSALLDADLRVHFAQAQTPVLRLSGRVGARELQLTDVAASELLSVAALTLELEDVRPLERRVQLQSVQIDAPHVHVRRHRQGHLNWAGGGAPSPTTTTVTPTSPDDQAPTGSDWRLDVNQITVQHAQLDWQDETLPTPARLRLQELGLQASNLRWPLEHPVQFAGQMQLVAPDDSRGPATLAFEGQATHQKAKVALSVQALPLGWGRPYLAQSLVPRLEGMLNADLGLAWDDPALVAQVAQLNIDGLELACAPNAKCVPAVASGLALRGQNTLAELKKLRIEGAQVHLAKRSVTVQSMALTQPRLLVERDSEGQWMFERWLPANEPQPATATKAGEAPLPWSLRWADLALHGGTVAFRDGFVASPVALLVSGLQVQLKDFAPLASNTPPSALSVSARVGAGRTDPGRLEYDGTVGLAPLAVQGKVRAHQLPLHAFEPYVTKDLNVDIRRADGSFQGQVAYAQLPAGPQLRVEGDAALDDVRVRTVVSRQDVGDSASPDLPMLGRAEELLNWKSLAVRGISMAMVPGQALQLDVRETALMDFFARVVVQEDGRLNLQDWRKAAPIPVAAPTGEATTPASMAAGQAAPAPIVRIGPITLTGGRVDFSDHFIKPNYSADLSGLAGRLSAFSSVPAVPGMPPLMADLELRGRAQGTASLDITGQLNPLAQPLALDIRGQMRDLELPPLSPYTIKYAGHGIERGKLSMDVSYQVQPNGQLTAGNKLVLHQLKFGDPIEGAPASLPVRLAVALLADRNGVIDVDLPISGSLNDPEFRLGSVILKVVGNLIVKAVTAPFSLLAGILGGGAEQGVVAFTPGTAQLDAVARQSLDKLAQAMKDRPSLNMTVVGQASAPAERQAWQRDKLQQLVLAHKRRVAVRAGQDVDTVEAVSAEEYPVLLKEVYRRADLKKERNLIGMTKDVPLAQMEAVLLDSIPVPDDAMRELALARAVMVRDYLASRDLPLSRLFLGAPETIGADADWKPQAKLGLAVH</sequence>
<dbReference type="Proteomes" id="UP001596001">
    <property type="component" value="Unassembled WGS sequence"/>
</dbReference>
<reference evidence="4" key="1">
    <citation type="journal article" date="2019" name="Int. J. Syst. Evol. Microbiol.">
        <title>The Global Catalogue of Microorganisms (GCM) 10K type strain sequencing project: providing services to taxonomists for standard genome sequencing and annotation.</title>
        <authorList>
            <consortium name="The Broad Institute Genomics Platform"/>
            <consortium name="The Broad Institute Genome Sequencing Center for Infectious Disease"/>
            <person name="Wu L."/>
            <person name="Ma J."/>
        </authorList>
    </citation>
    <scope>NUCLEOTIDE SEQUENCE [LARGE SCALE GENOMIC DNA]</scope>
    <source>
        <strain evidence="4">CCUG 49452</strain>
    </source>
</reference>
<dbReference type="PANTHER" id="PTHR30441:SF8">
    <property type="entry name" value="DUF748 DOMAIN-CONTAINING PROTEIN"/>
    <property type="match status" value="1"/>
</dbReference>
<dbReference type="InterPro" id="IPR036737">
    <property type="entry name" value="OmpA-like_sf"/>
</dbReference>
<keyword evidence="2" id="KW-0472">Membrane</keyword>
<evidence type="ECO:0000313" key="4">
    <source>
        <dbReference type="Proteomes" id="UP001596001"/>
    </source>
</evidence>
<dbReference type="Gene3D" id="3.30.1330.60">
    <property type="entry name" value="OmpA-like domain"/>
    <property type="match status" value="1"/>
</dbReference>
<proteinExistence type="predicted"/>
<dbReference type="PANTHER" id="PTHR30441">
    <property type="entry name" value="DUF748 DOMAIN-CONTAINING PROTEIN"/>
    <property type="match status" value="1"/>
</dbReference>
<dbReference type="InterPro" id="IPR052894">
    <property type="entry name" value="AsmA-related"/>
</dbReference>
<evidence type="ECO:0000313" key="3">
    <source>
        <dbReference type="EMBL" id="MFC4788848.1"/>
    </source>
</evidence>
<organism evidence="3 4">
    <name type="scientific">Giesbergeria sinuosa</name>
    <dbReference type="NCBI Taxonomy" id="80883"/>
    <lineage>
        <taxon>Bacteria</taxon>
        <taxon>Pseudomonadati</taxon>
        <taxon>Pseudomonadota</taxon>
        <taxon>Betaproteobacteria</taxon>
        <taxon>Burkholderiales</taxon>
        <taxon>Comamonadaceae</taxon>
        <taxon>Giesbergeria</taxon>
    </lineage>
</organism>
<keyword evidence="2" id="KW-0812">Transmembrane</keyword>
<evidence type="ECO:0000256" key="1">
    <source>
        <dbReference type="SAM" id="MobiDB-lite"/>
    </source>
</evidence>
<protein>
    <submittedName>
        <fullName evidence="3">DUF748 domain-containing protein</fullName>
    </submittedName>
</protein>
<dbReference type="EMBL" id="JBHSHJ010000004">
    <property type="protein sequence ID" value="MFC4788848.1"/>
    <property type="molecule type" value="Genomic_DNA"/>
</dbReference>
<comment type="caution">
    <text evidence="3">The sequence shown here is derived from an EMBL/GenBank/DDBJ whole genome shotgun (WGS) entry which is preliminary data.</text>
</comment>
<keyword evidence="2" id="KW-1133">Transmembrane helix</keyword>
<feature type="transmembrane region" description="Helical" evidence="2">
    <location>
        <begin position="12"/>
        <end position="33"/>
    </location>
</feature>
<dbReference type="Pfam" id="PF05359">
    <property type="entry name" value="DUF748"/>
    <property type="match status" value="2"/>
</dbReference>
<evidence type="ECO:0000256" key="2">
    <source>
        <dbReference type="SAM" id="Phobius"/>
    </source>
</evidence>
<feature type="region of interest" description="Disordered" evidence="1">
    <location>
        <begin position="333"/>
        <end position="363"/>
    </location>
</feature>
<feature type="compositionally biased region" description="Low complexity" evidence="1">
    <location>
        <begin position="342"/>
        <end position="354"/>
    </location>
</feature>